<keyword evidence="6 8" id="KW-0503">Monooxygenase</keyword>
<dbReference type="Pfam" id="PF03232">
    <property type="entry name" value="COQ7"/>
    <property type="match status" value="1"/>
</dbReference>
<protein>
    <recommendedName>
        <fullName evidence="8">3-demethoxyubiquinol 3-hydroxylase</fullName>
        <shortName evidence="8">DMQ hydroxylase</shortName>
        <ecNumber evidence="8">1.14.99.60</ecNumber>
    </recommendedName>
    <alternativeName>
        <fullName evidence="8">2-nonaprenyl-3-methyl-6-methoxy-1,4-benzoquinol hydroxylase</fullName>
    </alternativeName>
</protein>
<feature type="binding site" evidence="8">
    <location>
        <position position="68"/>
    </location>
    <ligand>
        <name>Fe cation</name>
        <dbReference type="ChEBI" id="CHEBI:24875"/>
        <label>1</label>
    </ligand>
</feature>
<evidence type="ECO:0000256" key="7">
    <source>
        <dbReference type="ARBA" id="ARBA00023136"/>
    </source>
</evidence>
<dbReference type="EC" id="1.14.99.60" evidence="8"/>
<evidence type="ECO:0000256" key="8">
    <source>
        <dbReference type="HAMAP-Rule" id="MF_01658"/>
    </source>
</evidence>
<dbReference type="PANTHER" id="PTHR11237:SF4">
    <property type="entry name" value="5-DEMETHOXYUBIQUINONE HYDROXYLASE, MITOCHONDRIAL"/>
    <property type="match status" value="1"/>
</dbReference>
<dbReference type="Gene3D" id="1.20.1260.10">
    <property type="match status" value="1"/>
</dbReference>
<dbReference type="InterPro" id="IPR011566">
    <property type="entry name" value="Ubq_synth_Coq7"/>
</dbReference>
<sequence>MSSERPIPSRPGIGATRARLAEILRVDHAGELAAVQIYRGQQAVLKGAKGHGRIAGQLSEMEQHEAEHLARFDELLTEHQVRPTLLTPFWRAAAFALGAGTALMGDKAAHACTEAVETVIEGHYAAQIAELKDRDPELAAELTKFRDDELMHRDHAVEEGAREAPGYPLLSAAIKAGCKAAIKVAEKI</sequence>
<evidence type="ECO:0000256" key="3">
    <source>
        <dbReference type="ARBA" id="ARBA00022723"/>
    </source>
</evidence>
<feature type="binding site" evidence="8">
    <location>
        <position position="149"/>
    </location>
    <ligand>
        <name>Fe cation</name>
        <dbReference type="ChEBI" id="CHEBI:24875"/>
        <label>2</label>
    </ligand>
</feature>
<feature type="binding site" evidence="8">
    <location>
        <position position="65"/>
    </location>
    <ligand>
        <name>Fe cation</name>
        <dbReference type="ChEBI" id="CHEBI:24875"/>
        <label>2</label>
    </ligand>
</feature>
<feature type="binding site" evidence="8">
    <location>
        <position position="31"/>
    </location>
    <ligand>
        <name>Fe cation</name>
        <dbReference type="ChEBI" id="CHEBI:24875"/>
        <label>1</label>
    </ligand>
</feature>
<feature type="binding site" evidence="8">
    <location>
        <position position="65"/>
    </location>
    <ligand>
        <name>Fe cation</name>
        <dbReference type="ChEBI" id="CHEBI:24875"/>
        <label>1</label>
    </ligand>
</feature>
<dbReference type="PANTHER" id="PTHR11237">
    <property type="entry name" value="COENZYME Q10 BIOSYNTHESIS PROTEIN 7"/>
    <property type="match status" value="1"/>
</dbReference>
<dbReference type="CDD" id="cd01042">
    <property type="entry name" value="DMQH"/>
    <property type="match status" value="1"/>
</dbReference>
<dbReference type="EMBL" id="CP158375">
    <property type="protein sequence ID" value="XDO97310.1"/>
    <property type="molecule type" value="Genomic_DNA"/>
</dbReference>
<comment type="similarity">
    <text evidence="8">Belongs to the COQ7 family.</text>
</comment>
<dbReference type="InterPro" id="IPR012347">
    <property type="entry name" value="Ferritin-like"/>
</dbReference>
<comment type="pathway">
    <text evidence="1 8">Cofactor biosynthesis; ubiquinone biosynthesis.</text>
</comment>
<proteinExistence type="inferred from homology"/>
<evidence type="ECO:0000256" key="6">
    <source>
        <dbReference type="ARBA" id="ARBA00023033"/>
    </source>
</evidence>
<feature type="binding site" evidence="8">
    <location>
        <position position="152"/>
    </location>
    <ligand>
        <name>Fe cation</name>
        <dbReference type="ChEBI" id="CHEBI:24875"/>
        <label>2</label>
    </ligand>
</feature>
<organism evidence="9">
    <name type="scientific">Caulobacter sp. 73W</name>
    <dbReference type="NCBI Taxonomy" id="3161137"/>
    <lineage>
        <taxon>Bacteria</taxon>
        <taxon>Pseudomonadati</taxon>
        <taxon>Pseudomonadota</taxon>
        <taxon>Alphaproteobacteria</taxon>
        <taxon>Caulobacterales</taxon>
        <taxon>Caulobacteraceae</taxon>
        <taxon>Caulobacter</taxon>
    </lineage>
</organism>
<dbReference type="RefSeq" id="WP_369060445.1">
    <property type="nucleotide sequence ID" value="NZ_CP158375.1"/>
</dbReference>
<keyword evidence="4 8" id="KW-0560">Oxidoreductase</keyword>
<evidence type="ECO:0000256" key="4">
    <source>
        <dbReference type="ARBA" id="ARBA00023002"/>
    </source>
</evidence>
<keyword evidence="3 8" id="KW-0479">Metal-binding</keyword>
<name>A0AB39KU96_9CAUL</name>
<dbReference type="HAMAP" id="MF_01658">
    <property type="entry name" value="COQ7"/>
    <property type="match status" value="1"/>
</dbReference>
<comment type="subcellular location">
    <subcellularLocation>
        <location evidence="8">Cell membrane</location>
        <topology evidence="8">Peripheral membrane protein</topology>
    </subcellularLocation>
</comment>
<feature type="binding site" evidence="8">
    <location>
        <position position="149"/>
    </location>
    <ligand>
        <name>Fe cation</name>
        <dbReference type="ChEBI" id="CHEBI:24875"/>
        <label>1</label>
    </ligand>
</feature>
<comment type="cofactor">
    <cofactor evidence="8">
        <name>Fe cation</name>
        <dbReference type="ChEBI" id="CHEBI:24875"/>
    </cofactor>
    <text evidence="8">Binds 2 iron ions per subunit.</text>
</comment>
<keyword evidence="2 8" id="KW-0831">Ubiquinone biosynthesis</keyword>
<evidence type="ECO:0000256" key="5">
    <source>
        <dbReference type="ARBA" id="ARBA00023004"/>
    </source>
</evidence>
<keyword evidence="5 8" id="KW-0408">Iron</keyword>
<evidence type="ECO:0000256" key="1">
    <source>
        <dbReference type="ARBA" id="ARBA00004749"/>
    </source>
</evidence>
<feature type="binding site" evidence="8">
    <location>
        <position position="117"/>
    </location>
    <ligand>
        <name>Fe cation</name>
        <dbReference type="ChEBI" id="CHEBI:24875"/>
        <label>2</label>
    </ligand>
</feature>
<dbReference type="SUPFAM" id="SSF47240">
    <property type="entry name" value="Ferritin-like"/>
    <property type="match status" value="1"/>
</dbReference>
<dbReference type="GO" id="GO:0006744">
    <property type="term" value="P:ubiquinone biosynthetic process"/>
    <property type="evidence" value="ECO:0007669"/>
    <property type="project" value="UniProtKB-UniRule"/>
</dbReference>
<dbReference type="GO" id="GO:0008682">
    <property type="term" value="F:3-demethoxyubiquinol 3-hydroxylase activity"/>
    <property type="evidence" value="ECO:0007669"/>
    <property type="project" value="UniProtKB-EC"/>
</dbReference>
<dbReference type="GO" id="GO:0046872">
    <property type="term" value="F:metal ion binding"/>
    <property type="evidence" value="ECO:0007669"/>
    <property type="project" value="UniProtKB-KW"/>
</dbReference>
<accession>A0AB39KU96</accession>
<reference evidence="9" key="1">
    <citation type="submission" date="2024-06" db="EMBL/GenBank/DDBJ databases">
        <title>Caulobacter inopinatus, sp. nov.</title>
        <authorList>
            <person name="Donachie S.P."/>
        </authorList>
    </citation>
    <scope>NUCLEOTIDE SEQUENCE</scope>
    <source>
        <strain evidence="9">73W</strain>
    </source>
</reference>
<gene>
    <name evidence="8" type="primary">coq7</name>
    <name evidence="9" type="ORF">ABOZ73_02510</name>
</gene>
<comment type="function">
    <text evidence="8">Catalyzes the hydroxylation of 2-nonaprenyl-3-methyl-6-methoxy-1,4-benzoquinol during ubiquinone biosynthesis.</text>
</comment>
<dbReference type="AlphaFoldDB" id="A0AB39KU96"/>
<dbReference type="GO" id="GO:0005886">
    <property type="term" value="C:plasma membrane"/>
    <property type="evidence" value="ECO:0007669"/>
    <property type="project" value="UniProtKB-SubCell"/>
</dbReference>
<keyword evidence="8" id="KW-1003">Cell membrane</keyword>
<keyword evidence="7 8" id="KW-0472">Membrane</keyword>
<evidence type="ECO:0000313" key="9">
    <source>
        <dbReference type="EMBL" id="XDO97310.1"/>
    </source>
</evidence>
<comment type="catalytic activity">
    <reaction evidence="8">
        <text>a 5-methoxy-2-methyl-3-(all-trans-polyprenyl)benzene-1,4-diol + AH2 + O2 = a 3-demethylubiquinol + A + H2O</text>
        <dbReference type="Rhea" id="RHEA:50908"/>
        <dbReference type="Rhea" id="RHEA-COMP:10859"/>
        <dbReference type="Rhea" id="RHEA-COMP:10914"/>
        <dbReference type="ChEBI" id="CHEBI:13193"/>
        <dbReference type="ChEBI" id="CHEBI:15377"/>
        <dbReference type="ChEBI" id="CHEBI:15379"/>
        <dbReference type="ChEBI" id="CHEBI:17499"/>
        <dbReference type="ChEBI" id="CHEBI:84167"/>
        <dbReference type="ChEBI" id="CHEBI:84422"/>
        <dbReference type="EC" id="1.14.99.60"/>
    </reaction>
</comment>
<evidence type="ECO:0000256" key="2">
    <source>
        <dbReference type="ARBA" id="ARBA00022688"/>
    </source>
</evidence>
<dbReference type="InterPro" id="IPR009078">
    <property type="entry name" value="Ferritin-like_SF"/>
</dbReference>